<gene>
    <name evidence="2" type="ORF">AW90_50110</name>
</gene>
<feature type="transmembrane region" description="Helical" evidence="1">
    <location>
        <begin position="96"/>
        <end position="118"/>
    </location>
</feature>
<sequence>MSKLPGDTEQEATVKKSPPIARLATRGVVNIFVPVIETRWIARSCRHMLSQQIRRIKELIRRTHEETFSNLSWEEAVQTSGLPVTELNRCFRRRRLFWRALFWLLLIPAVFLCGMAFAASTLPLITLLRLITTIVLMITGAALCASKALITSYRLWQLHERKVSEAEKGTFLDFLNDRNGWCNASWLAITSKKY</sequence>
<keyword evidence="2" id="KW-0614">Plasmid</keyword>
<reference evidence="2" key="1">
    <citation type="journal article" date="2016" name="Genome Announc.">
        <title>Chromosome and Plasmids of the Tick-Borne Relapsing Fever Agent Borrelia hermsii.</title>
        <authorList>
            <person name="Barbour A.G."/>
        </authorList>
    </citation>
    <scope>NUCLEOTIDE SEQUENCE</scope>
    <source>
        <strain evidence="2">CDC 2010K-2159</strain>
        <plasmid evidence="2">pSNE1-2010K-2159</plasmid>
    </source>
</reference>
<dbReference type="RefSeq" id="WP_168445508.1">
    <property type="nucleotide sequence ID" value="NZ_CP025255.1"/>
</dbReference>
<dbReference type="AlphaFoldDB" id="A0A2H4YPT2"/>
<dbReference type="EMBL" id="CP025255">
    <property type="protein sequence ID" value="AUF34854.1"/>
    <property type="molecule type" value="Genomic_DNA"/>
</dbReference>
<keyword evidence="1" id="KW-1133">Transmembrane helix</keyword>
<keyword evidence="1" id="KW-0472">Membrane</keyword>
<geneLocation type="plasmid" evidence="2">
    <name>pSNE1-2010K-2159</name>
</geneLocation>
<evidence type="ECO:0000256" key="1">
    <source>
        <dbReference type="SAM" id="Phobius"/>
    </source>
</evidence>
<dbReference type="NCBIfam" id="NF033887">
    <property type="entry name" value="conj_TraX"/>
    <property type="match status" value="1"/>
</dbReference>
<proteinExistence type="predicted"/>
<feature type="transmembrane region" description="Helical" evidence="1">
    <location>
        <begin position="124"/>
        <end position="145"/>
    </location>
</feature>
<name>A0A2H4YPT2_SALNE</name>
<dbReference type="InterPro" id="IPR049599">
    <property type="entry name" value="TraX-like"/>
</dbReference>
<accession>A0A2H4YPT2</accession>
<organism evidence="2">
    <name type="scientific">Salmonella enterica subsp. enterica serovar Newport str. CDC 2010K-2159</name>
    <dbReference type="NCBI Taxonomy" id="1454627"/>
    <lineage>
        <taxon>Bacteria</taxon>
        <taxon>Pseudomonadati</taxon>
        <taxon>Pseudomonadota</taxon>
        <taxon>Gammaproteobacteria</taxon>
        <taxon>Enterobacterales</taxon>
        <taxon>Enterobacteriaceae</taxon>
        <taxon>Salmonella</taxon>
    </lineage>
</organism>
<protein>
    <submittedName>
        <fullName evidence="2">Conjugal transfer protein TraX</fullName>
    </submittedName>
</protein>
<reference evidence="2" key="2">
    <citation type="submission" date="2017-12" db="EMBL/GenBank/DDBJ databases">
        <authorList>
            <person name="Hurst M.R.H."/>
        </authorList>
    </citation>
    <scope>NUCLEOTIDE SEQUENCE</scope>
    <source>
        <strain evidence="2">CDC 2010K-2159</strain>
        <plasmid evidence="2">pSNE1-2010K-2159</plasmid>
    </source>
</reference>
<keyword evidence="1" id="KW-0812">Transmembrane</keyword>
<evidence type="ECO:0000313" key="2">
    <source>
        <dbReference type="EMBL" id="AUF34854.1"/>
    </source>
</evidence>